<accession>A0A939TWW2</accession>
<name>A0A939TWW2_9MICO</name>
<dbReference type="GO" id="GO:0005886">
    <property type="term" value="C:plasma membrane"/>
    <property type="evidence" value="ECO:0007669"/>
    <property type="project" value="UniProtKB-SubCell"/>
</dbReference>
<keyword evidence="3" id="KW-1003">Cell membrane</keyword>
<evidence type="ECO:0000256" key="1">
    <source>
        <dbReference type="ARBA" id="ARBA00004651"/>
    </source>
</evidence>
<feature type="transmembrane region" description="Helical" evidence="7">
    <location>
        <begin position="129"/>
        <end position="152"/>
    </location>
</feature>
<sequence>MDVIGPAGAGLAIALENVFPPIPSEVILPSAGLAASRGAFTLWEAVLWTTLGSVVGALALYGLGAWLGPDRLRRIADRIPLVSGEDVDKTVDWFGRYGGRAVFLGRFVPGIRSLISIPAGIVRMPLGRFLAFTGGGSLIWNTLFVMLGWILGEKWHVIDPYLSIVQDIVIVVVAGLIVWFVVVRWRARRRGRREREE</sequence>
<gene>
    <name evidence="9" type="ORF">J5V96_05995</name>
</gene>
<comment type="subcellular location">
    <subcellularLocation>
        <location evidence="1">Cell membrane</location>
        <topology evidence="1">Multi-pass membrane protein</topology>
    </subcellularLocation>
</comment>
<dbReference type="PANTHER" id="PTHR42709:SF6">
    <property type="entry name" value="UNDECAPRENYL PHOSPHATE TRANSPORTER A"/>
    <property type="match status" value="1"/>
</dbReference>
<dbReference type="EMBL" id="JAGFOA010000002">
    <property type="protein sequence ID" value="MBO3663062.1"/>
    <property type="molecule type" value="Genomic_DNA"/>
</dbReference>
<evidence type="ECO:0000313" key="9">
    <source>
        <dbReference type="EMBL" id="MBO3663062.1"/>
    </source>
</evidence>
<evidence type="ECO:0000256" key="5">
    <source>
        <dbReference type="ARBA" id="ARBA00022989"/>
    </source>
</evidence>
<dbReference type="InterPro" id="IPR051311">
    <property type="entry name" value="DedA_domain"/>
</dbReference>
<evidence type="ECO:0000313" key="10">
    <source>
        <dbReference type="Proteomes" id="UP000680132"/>
    </source>
</evidence>
<dbReference type="Pfam" id="PF09335">
    <property type="entry name" value="VTT_dom"/>
    <property type="match status" value="1"/>
</dbReference>
<evidence type="ECO:0000256" key="3">
    <source>
        <dbReference type="ARBA" id="ARBA00022475"/>
    </source>
</evidence>
<dbReference type="InterPro" id="IPR032816">
    <property type="entry name" value="VTT_dom"/>
</dbReference>
<protein>
    <submittedName>
        <fullName evidence="9">DedA family protein</fullName>
    </submittedName>
</protein>
<feature type="domain" description="VTT" evidence="8">
    <location>
        <begin position="23"/>
        <end position="149"/>
    </location>
</feature>
<dbReference type="Proteomes" id="UP000680132">
    <property type="component" value="Unassembled WGS sequence"/>
</dbReference>
<keyword evidence="10" id="KW-1185">Reference proteome</keyword>
<evidence type="ECO:0000256" key="6">
    <source>
        <dbReference type="ARBA" id="ARBA00023136"/>
    </source>
</evidence>
<proteinExistence type="inferred from homology"/>
<evidence type="ECO:0000256" key="7">
    <source>
        <dbReference type="SAM" id="Phobius"/>
    </source>
</evidence>
<keyword evidence="4 7" id="KW-0812">Transmembrane</keyword>
<feature type="transmembrane region" description="Helical" evidence="7">
    <location>
        <begin position="45"/>
        <end position="68"/>
    </location>
</feature>
<evidence type="ECO:0000256" key="2">
    <source>
        <dbReference type="ARBA" id="ARBA00010792"/>
    </source>
</evidence>
<comment type="caution">
    <text evidence="9">The sequence shown here is derived from an EMBL/GenBank/DDBJ whole genome shotgun (WGS) entry which is preliminary data.</text>
</comment>
<dbReference type="AlphaFoldDB" id="A0A939TWW2"/>
<reference evidence="9" key="1">
    <citation type="submission" date="2021-03" db="EMBL/GenBank/DDBJ databases">
        <title>Microbacterium sp. nov., a novel actinobacterium isolated from cow dung.</title>
        <authorList>
            <person name="Zhang L."/>
        </authorList>
    </citation>
    <scope>NUCLEOTIDE SEQUENCE</scope>
    <source>
        <strain evidence="9">NEAU-LLB</strain>
    </source>
</reference>
<feature type="transmembrane region" description="Helical" evidence="7">
    <location>
        <begin position="164"/>
        <end position="185"/>
    </location>
</feature>
<organism evidence="9 10">
    <name type="scientific">Microbacterium stercoris</name>
    <dbReference type="NCBI Taxonomy" id="2820289"/>
    <lineage>
        <taxon>Bacteria</taxon>
        <taxon>Bacillati</taxon>
        <taxon>Actinomycetota</taxon>
        <taxon>Actinomycetes</taxon>
        <taxon>Micrococcales</taxon>
        <taxon>Microbacteriaceae</taxon>
        <taxon>Microbacterium</taxon>
    </lineage>
</organism>
<evidence type="ECO:0000259" key="8">
    <source>
        <dbReference type="Pfam" id="PF09335"/>
    </source>
</evidence>
<keyword evidence="5 7" id="KW-1133">Transmembrane helix</keyword>
<evidence type="ECO:0000256" key="4">
    <source>
        <dbReference type="ARBA" id="ARBA00022692"/>
    </source>
</evidence>
<dbReference type="PANTHER" id="PTHR42709">
    <property type="entry name" value="ALKALINE PHOSPHATASE LIKE PROTEIN"/>
    <property type="match status" value="1"/>
</dbReference>
<comment type="similarity">
    <text evidence="2">Belongs to the DedA family.</text>
</comment>
<keyword evidence="6 7" id="KW-0472">Membrane</keyword>